<evidence type="ECO:0000313" key="3">
    <source>
        <dbReference type="EMBL" id="GBO20657.1"/>
    </source>
</evidence>
<reference evidence="3 5" key="1">
    <citation type="journal article" date="2019" name="Sci. Rep.">
        <title>Orb-weaving spider Araneus ventricosus genome elucidates the spidroin gene catalogue.</title>
        <authorList>
            <person name="Kono N."/>
            <person name="Nakamura H."/>
            <person name="Ohtoshi R."/>
            <person name="Moran D.A.P."/>
            <person name="Shinohara A."/>
            <person name="Yoshida Y."/>
            <person name="Fujiwara M."/>
            <person name="Mori M."/>
            <person name="Tomita M."/>
            <person name="Arakawa K."/>
        </authorList>
    </citation>
    <scope>NUCLEOTIDE SEQUENCE [LARGE SCALE GENOMIC DNA]</scope>
</reference>
<organism evidence="3 5">
    <name type="scientific">Araneus ventricosus</name>
    <name type="common">Orbweaver spider</name>
    <name type="synonym">Epeira ventricosa</name>
    <dbReference type="NCBI Taxonomy" id="182803"/>
    <lineage>
        <taxon>Eukaryota</taxon>
        <taxon>Metazoa</taxon>
        <taxon>Ecdysozoa</taxon>
        <taxon>Arthropoda</taxon>
        <taxon>Chelicerata</taxon>
        <taxon>Arachnida</taxon>
        <taxon>Araneae</taxon>
        <taxon>Araneomorphae</taxon>
        <taxon>Entelegynae</taxon>
        <taxon>Araneoidea</taxon>
        <taxon>Araneidae</taxon>
        <taxon>Araneus</taxon>
    </lineage>
</organism>
<dbReference type="Proteomes" id="UP000499080">
    <property type="component" value="Unassembled WGS sequence"/>
</dbReference>
<name>A0A4Y2VAA3_ARAVE</name>
<feature type="non-terminal residue" evidence="3">
    <location>
        <position position="1"/>
    </location>
</feature>
<dbReference type="EMBL" id="BGPR01043992">
    <property type="protein sequence ID" value="GBO20657.1"/>
    <property type="molecule type" value="Genomic_DNA"/>
</dbReference>
<protein>
    <submittedName>
        <fullName evidence="3">Uncharacterized protein</fullName>
    </submittedName>
</protein>
<evidence type="ECO:0000313" key="5">
    <source>
        <dbReference type="Proteomes" id="UP000499080"/>
    </source>
</evidence>
<dbReference type="AlphaFoldDB" id="A0A4Y2VAA3"/>
<dbReference type="EMBL" id="BGPR01040677">
    <property type="protein sequence ID" value="GBO16846.1"/>
    <property type="molecule type" value="Genomic_DNA"/>
</dbReference>
<evidence type="ECO:0000313" key="1">
    <source>
        <dbReference type="EMBL" id="GBO16842.1"/>
    </source>
</evidence>
<accession>A0A4Y2VAA3</accession>
<evidence type="ECO:0000313" key="4">
    <source>
        <dbReference type="EMBL" id="GBO20673.1"/>
    </source>
</evidence>
<comment type="caution">
    <text evidence="3">The sequence shown here is derived from an EMBL/GenBank/DDBJ whole genome shotgun (WGS) entry which is preliminary data.</text>
</comment>
<keyword evidence="5" id="KW-1185">Reference proteome</keyword>
<sequence>KLTNVALANLDTWILSYSFQLIYDMFLVHRILYLKLDINLKSTQSLKPALLITRTLPQLS</sequence>
<gene>
    <name evidence="2" type="ORF">AVEN_127083-2_1</name>
    <name evidence="4" type="ORF">AVEN_213679-2_1</name>
    <name evidence="1" type="ORF">AVEN_236409-2_1</name>
    <name evidence="3" type="ORF">AVEN_87059-2_1</name>
</gene>
<proteinExistence type="predicted"/>
<dbReference type="EMBL" id="BGPR01044003">
    <property type="protein sequence ID" value="GBO20673.1"/>
    <property type="molecule type" value="Genomic_DNA"/>
</dbReference>
<dbReference type="EMBL" id="BGPR01040676">
    <property type="protein sequence ID" value="GBO16842.1"/>
    <property type="molecule type" value="Genomic_DNA"/>
</dbReference>
<evidence type="ECO:0000313" key="2">
    <source>
        <dbReference type="EMBL" id="GBO16846.1"/>
    </source>
</evidence>